<name>A0A080YX26_PHYNI</name>
<dbReference type="AlphaFoldDB" id="A0A080YX26"/>
<dbReference type="Proteomes" id="UP000028582">
    <property type="component" value="Unassembled WGS sequence"/>
</dbReference>
<evidence type="ECO:0000313" key="1">
    <source>
        <dbReference type="EMBL" id="ETO58937.1"/>
    </source>
</evidence>
<dbReference type="EMBL" id="ANJA01004579">
    <property type="protein sequence ID" value="ETO58937.1"/>
    <property type="molecule type" value="Genomic_DNA"/>
</dbReference>
<evidence type="ECO:0000313" key="2">
    <source>
        <dbReference type="Proteomes" id="UP000028582"/>
    </source>
</evidence>
<proteinExistence type="predicted"/>
<sequence length="109" mass="12698">MTMIDITRCNTYICHTLAQGDDVNGATQLDGSSSQLRGRDRHRSFVAELIGELFDGTWRKWKKIMAAELYMQTRIQRRWLVHSLSMNTVWDQQKIAWVPFVLPKNPGYP</sequence>
<accession>A0A080YX26</accession>
<gene>
    <name evidence="1" type="ORF">F444_22685</name>
</gene>
<comment type="caution">
    <text evidence="1">The sequence shown here is derived from an EMBL/GenBank/DDBJ whole genome shotgun (WGS) entry which is preliminary data.</text>
</comment>
<protein>
    <submittedName>
        <fullName evidence="1">Uncharacterized protein</fullName>
    </submittedName>
</protein>
<organism evidence="1 2">
    <name type="scientific">Phytophthora nicotianae P1976</name>
    <dbReference type="NCBI Taxonomy" id="1317066"/>
    <lineage>
        <taxon>Eukaryota</taxon>
        <taxon>Sar</taxon>
        <taxon>Stramenopiles</taxon>
        <taxon>Oomycota</taxon>
        <taxon>Peronosporomycetes</taxon>
        <taxon>Peronosporales</taxon>
        <taxon>Peronosporaceae</taxon>
        <taxon>Phytophthora</taxon>
    </lineage>
</organism>
<reference evidence="1 2" key="1">
    <citation type="submission" date="2013-11" db="EMBL/GenBank/DDBJ databases">
        <title>The Genome Sequence of Phytophthora parasitica P1976.</title>
        <authorList>
            <consortium name="The Broad Institute Genomics Platform"/>
            <person name="Russ C."/>
            <person name="Tyler B."/>
            <person name="Panabieres F."/>
            <person name="Shan W."/>
            <person name="Tripathy S."/>
            <person name="Grunwald N."/>
            <person name="Machado M."/>
            <person name="Johnson C.S."/>
            <person name="Walker B."/>
            <person name="Young S."/>
            <person name="Zeng Q."/>
            <person name="Gargeya S."/>
            <person name="Fitzgerald M."/>
            <person name="Haas B."/>
            <person name="Abouelleil A."/>
            <person name="Allen A.W."/>
            <person name="Alvarado L."/>
            <person name="Arachchi H.M."/>
            <person name="Berlin A.M."/>
            <person name="Chapman S.B."/>
            <person name="Gainer-Dewar J."/>
            <person name="Goldberg J."/>
            <person name="Griggs A."/>
            <person name="Gujja S."/>
            <person name="Hansen M."/>
            <person name="Howarth C."/>
            <person name="Imamovic A."/>
            <person name="Ireland A."/>
            <person name="Larimer J."/>
            <person name="McCowan C."/>
            <person name="Murphy C."/>
            <person name="Pearson M."/>
            <person name="Poon T.W."/>
            <person name="Priest M."/>
            <person name="Roberts A."/>
            <person name="Saif S."/>
            <person name="Shea T."/>
            <person name="Sisk P."/>
            <person name="Sykes S."/>
            <person name="Wortman J."/>
            <person name="Nusbaum C."/>
            <person name="Birren B."/>
        </authorList>
    </citation>
    <scope>NUCLEOTIDE SEQUENCE [LARGE SCALE GENOMIC DNA]</scope>
    <source>
        <strain evidence="1 2">P1976</strain>
    </source>
</reference>